<dbReference type="GO" id="GO:0005886">
    <property type="term" value="C:plasma membrane"/>
    <property type="evidence" value="ECO:0007669"/>
    <property type="project" value="TreeGrafter"/>
</dbReference>
<dbReference type="InterPro" id="IPR006091">
    <property type="entry name" value="Acyl-CoA_Oxase/DH_mid-dom"/>
</dbReference>
<dbReference type="EMBL" id="FQ312005">
    <property type="protein sequence ID" value="CBW27800.1"/>
    <property type="molecule type" value="Genomic_DNA"/>
</dbReference>
<dbReference type="InterPro" id="IPR046373">
    <property type="entry name" value="Acyl-CoA_Oxase/DH_mid-dom_sf"/>
</dbReference>
<feature type="domain" description="Acyl-CoA dehydrogenase/oxidase C-terminal" evidence="7">
    <location>
        <begin position="277"/>
        <end position="425"/>
    </location>
</feature>
<dbReference type="Gene3D" id="2.40.110.10">
    <property type="entry name" value="Butyryl-CoA Dehydrogenase, subunit A, domain 2"/>
    <property type="match status" value="1"/>
</dbReference>
<protein>
    <submittedName>
        <fullName evidence="11">Acyl-CoA dehydrogenase oxidoreductase protein</fullName>
    </submittedName>
</protein>
<dbReference type="Proteomes" id="UP000008963">
    <property type="component" value="Chromosome"/>
</dbReference>
<dbReference type="PATRIC" id="fig|862908.3.peg.2906"/>
<dbReference type="InterPro" id="IPR006089">
    <property type="entry name" value="Acyl-CoA_DH_CS"/>
</dbReference>
<comment type="similarity">
    <text evidence="2 6">Belongs to the acyl-CoA dehydrogenase family.</text>
</comment>
<dbReference type="PANTHER" id="PTHR42803:SF1">
    <property type="entry name" value="BROAD-SPECIFICITY LINEAR ACYL-COA DEHYDROGENASE FADE5"/>
    <property type="match status" value="1"/>
</dbReference>
<keyword evidence="12" id="KW-1185">Reference proteome</keyword>
<evidence type="ECO:0000259" key="8">
    <source>
        <dbReference type="Pfam" id="PF02770"/>
    </source>
</evidence>
<dbReference type="InterPro" id="IPR037069">
    <property type="entry name" value="AcylCoA_DH/ox_N_sf"/>
</dbReference>
<evidence type="ECO:0000256" key="5">
    <source>
        <dbReference type="ARBA" id="ARBA00023002"/>
    </source>
</evidence>
<evidence type="ECO:0000256" key="6">
    <source>
        <dbReference type="RuleBase" id="RU362125"/>
    </source>
</evidence>
<evidence type="ECO:0000259" key="7">
    <source>
        <dbReference type="Pfam" id="PF00441"/>
    </source>
</evidence>
<dbReference type="eggNOG" id="COG1960">
    <property type="taxonomic scope" value="Bacteria"/>
</dbReference>
<dbReference type="KEGG" id="bmx:BMS_3038"/>
<organism evidence="11 12">
    <name type="scientific">Halobacteriovorax marinus (strain ATCC BAA-682 / DSM 15412 / SJ)</name>
    <name type="common">Bacteriovorax marinus</name>
    <dbReference type="NCBI Taxonomy" id="862908"/>
    <lineage>
        <taxon>Bacteria</taxon>
        <taxon>Pseudomonadati</taxon>
        <taxon>Bdellovibrionota</taxon>
        <taxon>Bacteriovoracia</taxon>
        <taxon>Bacteriovoracales</taxon>
        <taxon>Halobacteriovoraceae</taxon>
        <taxon>Halobacteriovorax</taxon>
    </lineage>
</organism>
<dbReference type="Gene3D" id="1.10.540.10">
    <property type="entry name" value="Acyl-CoA dehydrogenase/oxidase, N-terminal domain"/>
    <property type="match status" value="1"/>
</dbReference>
<evidence type="ECO:0000256" key="2">
    <source>
        <dbReference type="ARBA" id="ARBA00009347"/>
    </source>
</evidence>
<dbReference type="PROSITE" id="PS00072">
    <property type="entry name" value="ACYL_COA_DH_1"/>
    <property type="match status" value="1"/>
</dbReference>
<dbReference type="InterPro" id="IPR013786">
    <property type="entry name" value="AcylCoA_DH/ox_N"/>
</dbReference>
<feature type="domain" description="Acyl-CoA oxidase/dehydrogenase middle" evidence="8">
    <location>
        <begin position="157"/>
        <end position="260"/>
    </location>
</feature>
<evidence type="ECO:0000256" key="4">
    <source>
        <dbReference type="ARBA" id="ARBA00022827"/>
    </source>
</evidence>
<name>E1WZB2_HALMS</name>
<evidence type="ECO:0000259" key="10">
    <source>
        <dbReference type="Pfam" id="PF12806"/>
    </source>
</evidence>
<feature type="domain" description="Acetyl-CoA dehydrogenase-like C-terminal" evidence="10">
    <location>
        <begin position="445"/>
        <end position="570"/>
    </location>
</feature>
<sequence length="572" mass="63050">MANFKTDLADIYFNLFDVNNVGEHAPDYGDDELKDIVEQFNKFTENEIYPTRMAGDEEGVKLVDGKVIVPSCFHGPHKQFYENGWYALGYPEDIGGMPAPHGVSIACNSIAIGANVSFSMYYGLTRGAMNVIHQVGSKEQKDFFIPKMMSGEWGGTMCLTEPGAGSDVGACKSTAKPLDNGKYAISGVKIFISSGESDLYENNIHLVLAKTPGAAEGTKGLSLFIVPRFNTETGESNNVVCTKIEEKMGIHGSATCELTFGENGECVGELIGEEFEGMANMFIMMNEARLLCGLQGEAQANLAYMLTEQYAKERAQFGVEICNLPDVRRLLLRMRALSRGMRALTIYTGNLFDKEAKGDEVAAKEIALLTPICKAYCSDQGFNVSVDAVQVHGGYGFCTEYGVEQFIRDTKIASIYEGTNGIQAIDFVTRKILKDKAQTFFAVGKKIQAIMASDEAKEFEHENSMIGKSMEMSEKVLAKFSEMAAKKNHNGILSHATDFLDYCGNLVVAWLLLEHACIAKKKMRAGCSEEEKKYYQSKIVDFKIFCQYQLVKNIGIGNSVLNFENDLMALEL</sequence>
<keyword evidence="4 6" id="KW-0274">FAD</keyword>
<evidence type="ECO:0000256" key="3">
    <source>
        <dbReference type="ARBA" id="ARBA00022630"/>
    </source>
</evidence>
<proteinExistence type="inferred from homology"/>
<dbReference type="SUPFAM" id="SSF47203">
    <property type="entry name" value="Acyl-CoA dehydrogenase C-terminal domain-like"/>
    <property type="match status" value="1"/>
</dbReference>
<gene>
    <name evidence="11" type="ordered locus">BMS_3038</name>
</gene>
<evidence type="ECO:0000313" key="11">
    <source>
        <dbReference type="EMBL" id="CBW27800.1"/>
    </source>
</evidence>
<keyword evidence="5 6" id="KW-0560">Oxidoreductase</keyword>
<accession>E1WZB2</accession>
<dbReference type="InterPro" id="IPR009075">
    <property type="entry name" value="AcylCo_DH/oxidase_C"/>
</dbReference>
<dbReference type="Pfam" id="PF12806">
    <property type="entry name" value="Acyl-CoA_dh_C"/>
    <property type="match status" value="1"/>
</dbReference>
<dbReference type="Pfam" id="PF00441">
    <property type="entry name" value="Acyl-CoA_dh_1"/>
    <property type="match status" value="1"/>
</dbReference>
<dbReference type="GO" id="GO:0050660">
    <property type="term" value="F:flavin adenine dinucleotide binding"/>
    <property type="evidence" value="ECO:0007669"/>
    <property type="project" value="InterPro"/>
</dbReference>
<dbReference type="PANTHER" id="PTHR42803">
    <property type="entry name" value="ACYL-COA DEHYDROGENASE"/>
    <property type="match status" value="1"/>
</dbReference>
<dbReference type="GO" id="GO:0003995">
    <property type="term" value="F:acyl-CoA dehydrogenase activity"/>
    <property type="evidence" value="ECO:0007669"/>
    <property type="project" value="InterPro"/>
</dbReference>
<dbReference type="SUPFAM" id="SSF56645">
    <property type="entry name" value="Acyl-CoA dehydrogenase NM domain-like"/>
    <property type="match status" value="1"/>
</dbReference>
<dbReference type="STRING" id="862908.BMS_3038"/>
<dbReference type="Pfam" id="PF02770">
    <property type="entry name" value="Acyl-CoA_dh_M"/>
    <property type="match status" value="1"/>
</dbReference>
<dbReference type="RefSeq" id="WP_014245571.1">
    <property type="nucleotide sequence ID" value="NC_016620.1"/>
</dbReference>
<dbReference type="InterPro" id="IPR025878">
    <property type="entry name" value="Acyl-CoA_dh-like_C_dom"/>
</dbReference>
<keyword evidence="3 6" id="KW-0285">Flavoprotein</keyword>
<evidence type="ECO:0000259" key="9">
    <source>
        <dbReference type="Pfam" id="PF02771"/>
    </source>
</evidence>
<evidence type="ECO:0000256" key="1">
    <source>
        <dbReference type="ARBA" id="ARBA00001974"/>
    </source>
</evidence>
<evidence type="ECO:0000313" key="12">
    <source>
        <dbReference type="Proteomes" id="UP000008963"/>
    </source>
</evidence>
<dbReference type="OrthoDB" id="9764895at2"/>
<dbReference type="InterPro" id="IPR009100">
    <property type="entry name" value="AcylCoA_DH/oxidase_NM_dom_sf"/>
</dbReference>
<reference evidence="12" key="1">
    <citation type="journal article" date="2013" name="ISME J.">
        <title>A small predatory core genome in the divergent marine Bacteriovorax marinus SJ and the terrestrial Bdellovibrio bacteriovorus.</title>
        <authorList>
            <person name="Crossman L.C."/>
            <person name="Chen H."/>
            <person name="Cerdeno-Tarraga A.M."/>
            <person name="Brooks K."/>
            <person name="Quail M.A."/>
            <person name="Pineiro S.A."/>
            <person name="Hobley L."/>
            <person name="Sockett R.E."/>
            <person name="Bentley S.D."/>
            <person name="Parkhill J."/>
            <person name="Williams H.N."/>
            <person name="Stine O.C."/>
        </authorList>
    </citation>
    <scope>NUCLEOTIDE SEQUENCE [LARGE SCALE GENOMIC DNA]</scope>
    <source>
        <strain evidence="12">ATCC BAA-682 / DSM 15412 / SJ</strain>
    </source>
</reference>
<dbReference type="HOGENOM" id="CLU_018204_12_2_7"/>
<dbReference type="InterPro" id="IPR052166">
    <property type="entry name" value="Diverse_Acyl-CoA_DH"/>
</dbReference>
<dbReference type="Gene3D" id="1.20.140.10">
    <property type="entry name" value="Butyryl-CoA Dehydrogenase, subunit A, domain 3"/>
    <property type="match status" value="1"/>
</dbReference>
<dbReference type="InterPro" id="IPR036250">
    <property type="entry name" value="AcylCo_DH-like_C"/>
</dbReference>
<dbReference type="AlphaFoldDB" id="E1WZB2"/>
<comment type="cofactor">
    <cofactor evidence="1 6">
        <name>FAD</name>
        <dbReference type="ChEBI" id="CHEBI:57692"/>
    </cofactor>
</comment>
<dbReference type="Pfam" id="PF02771">
    <property type="entry name" value="Acyl-CoA_dh_N"/>
    <property type="match status" value="1"/>
</dbReference>
<feature type="domain" description="Acyl-CoA dehydrogenase/oxidase N-terminal" evidence="9">
    <location>
        <begin position="31"/>
        <end position="152"/>
    </location>
</feature>